<keyword evidence="4" id="KW-0636">Prenylation</keyword>
<gene>
    <name evidence="9" type="ORF">SASPL_116939</name>
</gene>
<dbReference type="Proteomes" id="UP000298416">
    <property type="component" value="Unassembled WGS sequence"/>
</dbReference>
<dbReference type="InterPro" id="IPR036163">
    <property type="entry name" value="HMA_dom_sf"/>
</dbReference>
<sequence>MAKTAAMMLAAVLVMSALVSSSWAATEADSTALPVQIEDDPASSGKVFKVCNSVEGCGGEGGSVGGNRKLLSDSEAPATAMQSVEKGAEDLKTKRKLQRLRRRRKEEAPKAAEDGKKETEAPPPQEIVLKKNHRHVELISPISKPPTPPEEPQKQPEKVEAKVEEKKEEPSVITVVLGDFMHCDACAQEIRKRILIMKGIERAEPNLANSQVTVKGVMGPKALADYVYKKNGKHAAIVKNMDRQEERGSDRADAVKKAVPEMEKSWPALMREEKLLPGQAANIYNSIRPRGR</sequence>
<dbReference type="PROSITE" id="PS50846">
    <property type="entry name" value="HMA_2"/>
    <property type="match status" value="1"/>
</dbReference>
<feature type="domain" description="HMA" evidence="8">
    <location>
        <begin position="172"/>
        <end position="236"/>
    </location>
</feature>
<dbReference type="InterPro" id="IPR006121">
    <property type="entry name" value="HMA_dom"/>
</dbReference>
<dbReference type="Gene3D" id="3.30.70.100">
    <property type="match status" value="1"/>
</dbReference>
<dbReference type="GO" id="GO:0016020">
    <property type="term" value="C:membrane"/>
    <property type="evidence" value="ECO:0007669"/>
    <property type="project" value="UniProtKB-SubCell"/>
</dbReference>
<feature type="compositionally biased region" description="Basic and acidic residues" evidence="6">
    <location>
        <begin position="105"/>
        <end position="120"/>
    </location>
</feature>
<comment type="subcellular location">
    <subcellularLocation>
        <location evidence="1">Membrane</location>
        <topology evidence="1">Peripheral membrane protein</topology>
    </subcellularLocation>
</comment>
<feature type="region of interest" description="Disordered" evidence="6">
    <location>
        <begin position="58"/>
        <end position="165"/>
    </location>
</feature>
<keyword evidence="10" id="KW-1185">Reference proteome</keyword>
<evidence type="ECO:0000313" key="9">
    <source>
        <dbReference type="EMBL" id="KAG6420412.1"/>
    </source>
</evidence>
<evidence type="ECO:0000256" key="1">
    <source>
        <dbReference type="ARBA" id="ARBA00004170"/>
    </source>
</evidence>
<dbReference type="CDD" id="cd00371">
    <property type="entry name" value="HMA"/>
    <property type="match status" value="1"/>
</dbReference>
<evidence type="ECO:0000256" key="6">
    <source>
        <dbReference type="SAM" id="MobiDB-lite"/>
    </source>
</evidence>
<keyword evidence="3" id="KW-0479">Metal-binding</keyword>
<keyword evidence="2" id="KW-0488">Methylation</keyword>
<protein>
    <recommendedName>
        <fullName evidence="8">HMA domain-containing protein</fullName>
    </recommendedName>
</protein>
<evidence type="ECO:0000256" key="4">
    <source>
        <dbReference type="ARBA" id="ARBA00023289"/>
    </source>
</evidence>
<reference evidence="9" key="1">
    <citation type="submission" date="2018-01" db="EMBL/GenBank/DDBJ databases">
        <authorList>
            <person name="Mao J.F."/>
        </authorList>
    </citation>
    <scope>NUCLEOTIDE SEQUENCE</scope>
    <source>
        <strain evidence="9">Huo1</strain>
        <tissue evidence="9">Leaf</tissue>
    </source>
</reference>
<keyword evidence="7" id="KW-0732">Signal</keyword>
<dbReference type="GO" id="GO:0046872">
    <property type="term" value="F:metal ion binding"/>
    <property type="evidence" value="ECO:0007669"/>
    <property type="project" value="UniProtKB-KW"/>
</dbReference>
<evidence type="ECO:0000256" key="3">
    <source>
        <dbReference type="ARBA" id="ARBA00022723"/>
    </source>
</evidence>
<proteinExistence type="inferred from homology"/>
<dbReference type="GO" id="GO:0009626">
    <property type="term" value="P:plant-type hypersensitive response"/>
    <property type="evidence" value="ECO:0007669"/>
    <property type="project" value="UniProtKB-KW"/>
</dbReference>
<organism evidence="9">
    <name type="scientific">Salvia splendens</name>
    <name type="common">Scarlet sage</name>
    <dbReference type="NCBI Taxonomy" id="180675"/>
    <lineage>
        <taxon>Eukaryota</taxon>
        <taxon>Viridiplantae</taxon>
        <taxon>Streptophyta</taxon>
        <taxon>Embryophyta</taxon>
        <taxon>Tracheophyta</taxon>
        <taxon>Spermatophyta</taxon>
        <taxon>Magnoliopsida</taxon>
        <taxon>eudicotyledons</taxon>
        <taxon>Gunneridae</taxon>
        <taxon>Pentapetalae</taxon>
        <taxon>asterids</taxon>
        <taxon>lamiids</taxon>
        <taxon>Lamiales</taxon>
        <taxon>Lamiaceae</taxon>
        <taxon>Nepetoideae</taxon>
        <taxon>Mentheae</taxon>
        <taxon>Salviinae</taxon>
        <taxon>Salvia</taxon>
        <taxon>Salvia subgen. Calosphace</taxon>
        <taxon>core Calosphace</taxon>
    </lineage>
</organism>
<dbReference type="AlphaFoldDB" id="A0A8X8XXD2"/>
<dbReference type="PANTHER" id="PTHR46195:SF2">
    <property type="entry name" value="HEAVY METAL-ASSOCIATED ISOPRENYLATED PLANT PROTEIN 7"/>
    <property type="match status" value="1"/>
</dbReference>
<reference evidence="9" key="2">
    <citation type="submission" date="2020-08" db="EMBL/GenBank/DDBJ databases">
        <title>Plant Genome Project.</title>
        <authorList>
            <person name="Zhang R.-G."/>
        </authorList>
    </citation>
    <scope>NUCLEOTIDE SEQUENCE</scope>
    <source>
        <strain evidence="9">Huo1</strain>
        <tissue evidence="9">Leaf</tissue>
    </source>
</reference>
<evidence type="ECO:0000259" key="8">
    <source>
        <dbReference type="PROSITE" id="PS50846"/>
    </source>
</evidence>
<feature type="chain" id="PRO_5036481538" description="HMA domain-containing protein" evidence="7">
    <location>
        <begin position="25"/>
        <end position="292"/>
    </location>
</feature>
<comment type="similarity">
    <text evidence="5">Belongs to the HIPP family.</text>
</comment>
<feature type="compositionally biased region" description="Basic and acidic residues" evidence="6">
    <location>
        <begin position="151"/>
        <end position="165"/>
    </location>
</feature>
<dbReference type="PANTHER" id="PTHR46195">
    <property type="entry name" value="HEAVY METAL-ASSOCIATED ISOPRENYLATED PLANT PROTEIN 7"/>
    <property type="match status" value="1"/>
</dbReference>
<evidence type="ECO:0000256" key="5">
    <source>
        <dbReference type="ARBA" id="ARBA00024045"/>
    </source>
</evidence>
<feature type="compositionally biased region" description="Basic residues" evidence="6">
    <location>
        <begin position="93"/>
        <end position="104"/>
    </location>
</feature>
<dbReference type="Pfam" id="PF00403">
    <property type="entry name" value="HMA"/>
    <property type="match status" value="1"/>
</dbReference>
<comment type="caution">
    <text evidence="9">The sequence shown here is derived from an EMBL/GenBank/DDBJ whole genome shotgun (WGS) entry which is preliminary data.</text>
</comment>
<dbReference type="EMBL" id="PNBA02000006">
    <property type="protein sequence ID" value="KAG6420412.1"/>
    <property type="molecule type" value="Genomic_DNA"/>
</dbReference>
<name>A0A8X8XXD2_SALSN</name>
<accession>A0A8X8XXD2</accession>
<evidence type="ECO:0000313" key="10">
    <source>
        <dbReference type="Proteomes" id="UP000298416"/>
    </source>
</evidence>
<dbReference type="InterPro" id="IPR044577">
    <property type="entry name" value="HIPP4/7/8/17/18/19"/>
</dbReference>
<feature type="signal peptide" evidence="7">
    <location>
        <begin position="1"/>
        <end position="24"/>
    </location>
</feature>
<evidence type="ECO:0000256" key="2">
    <source>
        <dbReference type="ARBA" id="ARBA00022481"/>
    </source>
</evidence>
<dbReference type="SUPFAM" id="SSF55008">
    <property type="entry name" value="HMA, heavy metal-associated domain"/>
    <property type="match status" value="1"/>
</dbReference>
<keyword evidence="4" id="KW-0449">Lipoprotein</keyword>
<evidence type="ECO:0000256" key="7">
    <source>
        <dbReference type="SAM" id="SignalP"/>
    </source>
</evidence>